<dbReference type="GeneID" id="14885975"/>
<organism evidence="3 4">
    <name type="scientific">Entamoeba invadens IP1</name>
    <dbReference type="NCBI Taxonomy" id="370355"/>
    <lineage>
        <taxon>Eukaryota</taxon>
        <taxon>Amoebozoa</taxon>
        <taxon>Evosea</taxon>
        <taxon>Archamoebae</taxon>
        <taxon>Mastigamoebida</taxon>
        <taxon>Entamoebidae</taxon>
        <taxon>Entamoeba</taxon>
    </lineage>
</organism>
<feature type="signal peptide" evidence="1">
    <location>
        <begin position="1"/>
        <end position="17"/>
    </location>
</feature>
<gene>
    <name evidence="3" type="ORF">EIN_316430</name>
</gene>
<dbReference type="Proteomes" id="UP000014680">
    <property type="component" value="Unassembled WGS sequence"/>
</dbReference>
<dbReference type="RefSeq" id="XP_004253725.1">
    <property type="nucleotide sequence ID" value="XM_004253677.1"/>
</dbReference>
<dbReference type="EMBL" id="KB206890">
    <property type="protein sequence ID" value="ELP86954.1"/>
    <property type="molecule type" value="Genomic_DNA"/>
</dbReference>
<protein>
    <recommendedName>
        <fullName evidence="2">VPS9 domain-containing protein</fullName>
    </recommendedName>
</protein>
<evidence type="ECO:0000259" key="2">
    <source>
        <dbReference type="PROSITE" id="PS51205"/>
    </source>
</evidence>
<name>A0A0A1TZF9_ENTIV</name>
<proteinExistence type="predicted"/>
<keyword evidence="4" id="KW-1185">Reference proteome</keyword>
<feature type="domain" description="VPS9" evidence="2">
    <location>
        <begin position="152"/>
        <end position="279"/>
    </location>
</feature>
<feature type="non-terminal residue" evidence="3">
    <location>
        <position position="1"/>
    </location>
</feature>
<sequence>RTVVSTIISFYFPLVTSFHTLNSKRDDKKLSDYKHNESDLKKKLTRSSMISKRNCPNYKKCYPKRFLQKKFDKLIFNLNSSIGEMTFQIVQNFKIAETKDCLQQQLKSQETEIVKMLLQHNAIEMTPKNFEIISVFVIRRLFNKIGNDFYNANDNPHIKATITKLKSDNSSLNLSGLSDLLNNEKLNELIERNTTLNENNPYDFLVHLSDFLGKVQQVIDINGDNVIGVVVVYLLKLNARDIEKMIVFTQTIPDNIVKGKLSYSKTTLEAAIKLVLLNN</sequence>
<dbReference type="AlphaFoldDB" id="A0A0A1TZF9"/>
<dbReference type="KEGG" id="eiv:EIN_316430"/>
<reference evidence="3 4" key="1">
    <citation type="submission" date="2012-10" db="EMBL/GenBank/DDBJ databases">
        <authorList>
            <person name="Zafar N."/>
            <person name="Inman J."/>
            <person name="Hall N."/>
            <person name="Lorenzi H."/>
            <person name="Caler E."/>
        </authorList>
    </citation>
    <scope>NUCLEOTIDE SEQUENCE [LARGE SCALE GENOMIC DNA]</scope>
    <source>
        <strain evidence="3 4">IP1</strain>
    </source>
</reference>
<feature type="chain" id="PRO_5001980077" description="VPS9 domain-containing protein" evidence="1">
    <location>
        <begin position="18"/>
        <end position="279"/>
    </location>
</feature>
<dbReference type="InterPro" id="IPR003123">
    <property type="entry name" value="VPS9"/>
</dbReference>
<keyword evidence="1" id="KW-0732">Signal</keyword>
<dbReference type="PROSITE" id="PS51205">
    <property type="entry name" value="VPS9"/>
    <property type="match status" value="1"/>
</dbReference>
<dbReference type="VEuPathDB" id="AmoebaDB:EIN_316430"/>
<evidence type="ECO:0000256" key="1">
    <source>
        <dbReference type="SAM" id="SignalP"/>
    </source>
</evidence>
<evidence type="ECO:0000313" key="4">
    <source>
        <dbReference type="Proteomes" id="UP000014680"/>
    </source>
</evidence>
<evidence type="ECO:0000313" key="3">
    <source>
        <dbReference type="EMBL" id="ELP86954.1"/>
    </source>
</evidence>
<accession>A0A0A1TZF9</accession>